<evidence type="ECO:0000256" key="1">
    <source>
        <dbReference type="ARBA" id="ARBA00002442"/>
    </source>
</evidence>
<evidence type="ECO:0000256" key="5">
    <source>
        <dbReference type="ARBA" id="ARBA00022692"/>
    </source>
</evidence>
<feature type="transmembrane region" description="Helical" evidence="9">
    <location>
        <begin position="65"/>
        <end position="85"/>
    </location>
</feature>
<feature type="transmembrane region" description="Helical" evidence="9">
    <location>
        <begin position="22"/>
        <end position="45"/>
    </location>
</feature>
<comment type="function">
    <text evidence="1 9">Required for the export of heme to the periplasm for the biogenesis of c-type cytochromes.</text>
</comment>
<keyword evidence="9" id="KW-0997">Cell inner membrane</keyword>
<evidence type="ECO:0000313" key="11">
    <source>
        <dbReference type="EMBL" id="MET4759429.1"/>
    </source>
</evidence>
<keyword evidence="5 9" id="KW-0812">Transmembrane</keyword>
<dbReference type="NCBIfam" id="TIGR01191">
    <property type="entry name" value="ccmC"/>
    <property type="match status" value="1"/>
</dbReference>
<reference evidence="11 12" key="1">
    <citation type="submission" date="2024-06" db="EMBL/GenBank/DDBJ databases">
        <title>Genomic Encyclopedia of Type Strains, Phase V (KMG-V): Genome sequencing to study the core and pangenomes of soil and plant-associated prokaryotes.</title>
        <authorList>
            <person name="Whitman W."/>
        </authorList>
    </citation>
    <scope>NUCLEOTIDE SEQUENCE [LARGE SCALE GENOMIC DNA]</scope>
    <source>
        <strain evidence="11 12">NE40</strain>
    </source>
</reference>
<evidence type="ECO:0000313" key="12">
    <source>
        <dbReference type="Proteomes" id="UP001549366"/>
    </source>
</evidence>
<evidence type="ECO:0000256" key="9">
    <source>
        <dbReference type="RuleBase" id="RU364092"/>
    </source>
</evidence>
<proteinExistence type="inferred from homology"/>
<evidence type="ECO:0000256" key="2">
    <source>
        <dbReference type="ARBA" id="ARBA00004141"/>
    </source>
</evidence>
<evidence type="ECO:0000256" key="6">
    <source>
        <dbReference type="ARBA" id="ARBA00022748"/>
    </source>
</evidence>
<dbReference type="PRINTS" id="PR01386">
    <property type="entry name" value="CCMCBIOGNSIS"/>
</dbReference>
<protein>
    <recommendedName>
        <fullName evidence="4 9">Heme exporter protein C</fullName>
    </recommendedName>
    <alternativeName>
        <fullName evidence="9">Cytochrome c-type biogenesis protein</fullName>
    </alternativeName>
</protein>
<evidence type="ECO:0000256" key="3">
    <source>
        <dbReference type="ARBA" id="ARBA00005840"/>
    </source>
</evidence>
<evidence type="ECO:0000256" key="8">
    <source>
        <dbReference type="ARBA" id="ARBA00023136"/>
    </source>
</evidence>
<comment type="caution">
    <text evidence="11">The sequence shown here is derived from an EMBL/GenBank/DDBJ whole genome shotgun (WGS) entry which is preliminary data.</text>
</comment>
<comment type="similarity">
    <text evidence="3 9">Belongs to the CcmC/CycZ/HelC family.</text>
</comment>
<evidence type="ECO:0000256" key="7">
    <source>
        <dbReference type="ARBA" id="ARBA00022989"/>
    </source>
</evidence>
<dbReference type="InterPro" id="IPR003557">
    <property type="entry name" value="Cyt_c_biogenesis_CcmC"/>
</dbReference>
<sequence>MNWTFFHKLSSPRWFYEISGRWLPWMAILAALMMATGLIWGLLFAPPDYLQGNSYRIIFLHVPTSFLASAVYVMMAMAGAVTLIWRIKLADMALKSMAPIGASFCFLSLATGAIWGKPTWGTWWVWDARLTSMLILLFLYLGVIALRGAIRGTGAQARACAILTLVGVVNIPIIKYSVEWWNTLHQGATLTLTEKPSMAPEMLYPLLISIAAFYLFFLVVMLVRLRTEILEREAKTRWVREAIASQ</sequence>
<feature type="transmembrane region" description="Helical" evidence="9">
    <location>
        <begin position="97"/>
        <end position="116"/>
    </location>
</feature>
<dbReference type="InterPro" id="IPR002541">
    <property type="entry name" value="Cyt_c_assembly"/>
</dbReference>
<keyword evidence="9" id="KW-1003">Cell membrane</keyword>
<dbReference type="RefSeq" id="WP_354009413.1">
    <property type="nucleotide sequence ID" value="NZ_JBEWTA010000001.1"/>
</dbReference>
<keyword evidence="12" id="KW-1185">Reference proteome</keyword>
<organism evidence="11 12">
    <name type="scientific">Endozoicomonas lisbonensis</name>
    <dbReference type="NCBI Taxonomy" id="3120522"/>
    <lineage>
        <taxon>Bacteria</taxon>
        <taxon>Pseudomonadati</taxon>
        <taxon>Pseudomonadota</taxon>
        <taxon>Gammaproteobacteria</taxon>
        <taxon>Oceanospirillales</taxon>
        <taxon>Endozoicomonadaceae</taxon>
        <taxon>Endozoicomonas</taxon>
    </lineage>
</organism>
<dbReference type="Proteomes" id="UP001549366">
    <property type="component" value="Unassembled WGS sequence"/>
</dbReference>
<feature type="domain" description="Cytochrome c assembly protein" evidence="10">
    <location>
        <begin position="19"/>
        <end position="185"/>
    </location>
</feature>
<gene>
    <name evidence="9" type="primary">ccmC</name>
    <name evidence="11" type="ORF">V5J35_004621</name>
</gene>
<accession>A0ABV2SNT1</accession>
<comment type="subcellular location">
    <subcellularLocation>
        <location evidence="9">Cell inner membrane</location>
    </subcellularLocation>
    <subcellularLocation>
        <location evidence="2">Membrane</location>
        <topology evidence="2">Multi-pass membrane protein</topology>
    </subcellularLocation>
</comment>
<dbReference type="InterPro" id="IPR045062">
    <property type="entry name" value="Cyt_c_biogenesis_CcsA/CcmC"/>
</dbReference>
<feature type="transmembrane region" description="Helical" evidence="9">
    <location>
        <begin position="128"/>
        <end position="147"/>
    </location>
</feature>
<dbReference type="EMBL" id="JBEWTB010000002">
    <property type="protein sequence ID" value="MET4759429.1"/>
    <property type="molecule type" value="Genomic_DNA"/>
</dbReference>
<keyword evidence="8 9" id="KW-0472">Membrane</keyword>
<keyword evidence="6 9" id="KW-0201">Cytochrome c-type biogenesis</keyword>
<keyword evidence="9" id="KW-0813">Transport</keyword>
<dbReference type="Pfam" id="PF01578">
    <property type="entry name" value="Cytochrom_C_asm"/>
    <property type="match status" value="1"/>
</dbReference>
<feature type="transmembrane region" description="Helical" evidence="9">
    <location>
        <begin position="202"/>
        <end position="223"/>
    </location>
</feature>
<feature type="transmembrane region" description="Helical" evidence="9">
    <location>
        <begin position="159"/>
        <end position="178"/>
    </location>
</feature>
<dbReference type="PANTHER" id="PTHR30071">
    <property type="entry name" value="HEME EXPORTER PROTEIN C"/>
    <property type="match status" value="1"/>
</dbReference>
<name>A0ABV2SNT1_9GAMM</name>
<evidence type="ECO:0000256" key="4">
    <source>
        <dbReference type="ARBA" id="ARBA00016463"/>
    </source>
</evidence>
<evidence type="ECO:0000259" key="10">
    <source>
        <dbReference type="Pfam" id="PF01578"/>
    </source>
</evidence>
<keyword evidence="7 9" id="KW-1133">Transmembrane helix</keyword>
<dbReference type="PANTHER" id="PTHR30071:SF1">
    <property type="entry name" value="CYTOCHROME B_B6 PROTEIN-RELATED"/>
    <property type="match status" value="1"/>
</dbReference>